<dbReference type="InterPro" id="IPR001841">
    <property type="entry name" value="Znf_RING"/>
</dbReference>
<dbReference type="GeneID" id="25908107"/>
<reference evidence="5 6" key="1">
    <citation type="submission" date="2011-02" db="EMBL/GenBank/DDBJ databases">
        <title>The Genome Sequence of Sphaeroforma arctica JP610.</title>
        <authorList>
            <consortium name="The Broad Institute Genome Sequencing Platform"/>
            <person name="Russ C."/>
            <person name="Cuomo C."/>
            <person name="Young S.K."/>
            <person name="Zeng Q."/>
            <person name="Gargeya S."/>
            <person name="Alvarado L."/>
            <person name="Berlin A."/>
            <person name="Chapman S.B."/>
            <person name="Chen Z."/>
            <person name="Freedman E."/>
            <person name="Gellesch M."/>
            <person name="Goldberg J."/>
            <person name="Griggs A."/>
            <person name="Gujja S."/>
            <person name="Heilman E."/>
            <person name="Heiman D."/>
            <person name="Howarth C."/>
            <person name="Mehta T."/>
            <person name="Neiman D."/>
            <person name="Pearson M."/>
            <person name="Roberts A."/>
            <person name="Saif S."/>
            <person name="Shea T."/>
            <person name="Shenoy N."/>
            <person name="Sisk P."/>
            <person name="Stolte C."/>
            <person name="Sykes S."/>
            <person name="White J."/>
            <person name="Yandava C."/>
            <person name="Burger G."/>
            <person name="Gray M.W."/>
            <person name="Holland P.W.H."/>
            <person name="King N."/>
            <person name="Lang F.B.F."/>
            <person name="Roger A.J."/>
            <person name="Ruiz-Trillo I."/>
            <person name="Haas B."/>
            <person name="Nusbaum C."/>
            <person name="Birren B."/>
        </authorList>
    </citation>
    <scope>NUCLEOTIDE SEQUENCE [LARGE SCALE GENOMIC DNA]</scope>
    <source>
        <strain evidence="5 6">JP610</strain>
    </source>
</reference>
<dbReference type="AlphaFoldDB" id="A0A0L0FVQ6"/>
<dbReference type="GO" id="GO:0008270">
    <property type="term" value="F:zinc ion binding"/>
    <property type="evidence" value="ECO:0007669"/>
    <property type="project" value="UniProtKB-KW"/>
</dbReference>
<dbReference type="RefSeq" id="XP_014153925.1">
    <property type="nucleotide sequence ID" value="XM_014298450.1"/>
</dbReference>
<keyword evidence="3" id="KW-0812">Transmembrane</keyword>
<dbReference type="Gene3D" id="3.30.40.10">
    <property type="entry name" value="Zinc/RING finger domain, C3HC4 (zinc finger)"/>
    <property type="match status" value="1"/>
</dbReference>
<feature type="region of interest" description="Disordered" evidence="2">
    <location>
        <begin position="382"/>
        <end position="409"/>
    </location>
</feature>
<dbReference type="OrthoDB" id="5357315at2759"/>
<dbReference type="PANTHER" id="PTHR22765">
    <property type="entry name" value="RING FINGER AND PROTEASE ASSOCIATED DOMAIN-CONTAINING"/>
    <property type="match status" value="1"/>
</dbReference>
<evidence type="ECO:0000313" key="5">
    <source>
        <dbReference type="EMBL" id="KNC80023.1"/>
    </source>
</evidence>
<dbReference type="EMBL" id="KQ242208">
    <property type="protein sequence ID" value="KNC80023.1"/>
    <property type="molecule type" value="Genomic_DNA"/>
</dbReference>
<evidence type="ECO:0000259" key="4">
    <source>
        <dbReference type="PROSITE" id="PS50089"/>
    </source>
</evidence>
<dbReference type="Pfam" id="PF13639">
    <property type="entry name" value="zf-RING_2"/>
    <property type="match status" value="1"/>
</dbReference>
<evidence type="ECO:0000313" key="6">
    <source>
        <dbReference type="Proteomes" id="UP000054560"/>
    </source>
</evidence>
<feature type="region of interest" description="Disordered" evidence="2">
    <location>
        <begin position="143"/>
        <end position="167"/>
    </location>
</feature>
<proteinExistence type="predicted"/>
<dbReference type="STRING" id="667725.A0A0L0FVQ6"/>
<organism evidence="5 6">
    <name type="scientific">Sphaeroforma arctica JP610</name>
    <dbReference type="NCBI Taxonomy" id="667725"/>
    <lineage>
        <taxon>Eukaryota</taxon>
        <taxon>Ichthyosporea</taxon>
        <taxon>Ichthyophonida</taxon>
        <taxon>Sphaeroforma</taxon>
    </lineage>
</organism>
<dbReference type="GO" id="GO:0061630">
    <property type="term" value="F:ubiquitin protein ligase activity"/>
    <property type="evidence" value="ECO:0007669"/>
    <property type="project" value="TreeGrafter"/>
</dbReference>
<dbReference type="InterPro" id="IPR013083">
    <property type="entry name" value="Znf_RING/FYVE/PHD"/>
</dbReference>
<evidence type="ECO:0000256" key="2">
    <source>
        <dbReference type="SAM" id="MobiDB-lite"/>
    </source>
</evidence>
<evidence type="ECO:0000256" key="1">
    <source>
        <dbReference type="PROSITE-ProRule" id="PRU00175"/>
    </source>
</evidence>
<feature type="compositionally biased region" description="Polar residues" evidence="2">
    <location>
        <begin position="143"/>
        <end position="158"/>
    </location>
</feature>
<dbReference type="Proteomes" id="UP000054560">
    <property type="component" value="Unassembled WGS sequence"/>
</dbReference>
<dbReference type="CDD" id="cd16454">
    <property type="entry name" value="RING-H2_PA-TM-RING"/>
    <property type="match status" value="1"/>
</dbReference>
<feature type="compositionally biased region" description="Polar residues" evidence="2">
    <location>
        <begin position="351"/>
        <end position="364"/>
    </location>
</feature>
<dbReference type="PANTHER" id="PTHR22765:SF416">
    <property type="entry name" value="E3 UBIQUITIN-PROTEIN LIGASE GODZILLA"/>
    <property type="match status" value="1"/>
</dbReference>
<name>A0A0L0FVQ6_9EUKA</name>
<sequence>MAGASAVVVGNLRVSEVVIMHDTRTVHIPAVSVSRSVAVQMEISASQSQDILISIGPQLTMVNFVLSEILHDAGVFLMFLLTLTTAIAVVYYFRRRRFLRALAQRVWAKRARVAAAVDRLPLVVYNAEVGGFLPTNATNNMNLAPNVGQHSYTNQNTHSTSSDESSQSISRAGSLCCACHQKLSSTHFTASSRTSASNLHSTSEFCCEKKAQKLLMPSAGGHTGAPNASISVDAPATDTSGSTSAQDTGNTDSVYSTYGLPYDHPEACAICLDDFTGGDPQRALPCRHGTHFHRSCIDPWLTLHQTCPLCKTNFLNGSAVGKGKGRDGVNVDDREEFYRSQQDAEEGTATAGRSVSTGNHGNSANRFVSGLRGVLRNVGVSLGASRTDSERGMNGYSEGGEQEEDGDDDLDAEVSWEQLQQIEAFTADQVPNSGQLLTGNRYALVLVDPRTLEFDI</sequence>
<keyword evidence="3" id="KW-1133">Transmembrane helix</keyword>
<dbReference type="InterPro" id="IPR051826">
    <property type="entry name" value="E3_ubiquitin-ligase_domain"/>
</dbReference>
<feature type="compositionally biased region" description="Polar residues" evidence="2">
    <location>
        <begin position="237"/>
        <end position="250"/>
    </location>
</feature>
<keyword evidence="3" id="KW-0472">Membrane</keyword>
<keyword evidence="6" id="KW-1185">Reference proteome</keyword>
<feature type="transmembrane region" description="Helical" evidence="3">
    <location>
        <begin position="73"/>
        <end position="93"/>
    </location>
</feature>
<dbReference type="SUPFAM" id="SSF57850">
    <property type="entry name" value="RING/U-box"/>
    <property type="match status" value="1"/>
</dbReference>
<gene>
    <name evidence="5" type="ORF">SARC_07603</name>
</gene>
<dbReference type="GO" id="GO:0005737">
    <property type="term" value="C:cytoplasm"/>
    <property type="evidence" value="ECO:0007669"/>
    <property type="project" value="TreeGrafter"/>
</dbReference>
<feature type="region of interest" description="Disordered" evidence="2">
    <location>
        <begin position="217"/>
        <end position="250"/>
    </location>
</feature>
<keyword evidence="1" id="KW-0863">Zinc-finger</keyword>
<feature type="region of interest" description="Disordered" evidence="2">
    <location>
        <begin position="338"/>
        <end position="364"/>
    </location>
</feature>
<dbReference type="SMART" id="SM00184">
    <property type="entry name" value="RING"/>
    <property type="match status" value="1"/>
</dbReference>
<dbReference type="eggNOG" id="KOG0800">
    <property type="taxonomic scope" value="Eukaryota"/>
</dbReference>
<dbReference type="GO" id="GO:0006511">
    <property type="term" value="P:ubiquitin-dependent protein catabolic process"/>
    <property type="evidence" value="ECO:0007669"/>
    <property type="project" value="TreeGrafter"/>
</dbReference>
<evidence type="ECO:0000256" key="3">
    <source>
        <dbReference type="SAM" id="Phobius"/>
    </source>
</evidence>
<feature type="domain" description="RING-type" evidence="4">
    <location>
        <begin position="268"/>
        <end position="311"/>
    </location>
</feature>
<protein>
    <recommendedName>
        <fullName evidence="4">RING-type domain-containing protein</fullName>
    </recommendedName>
</protein>
<dbReference type="PROSITE" id="PS50089">
    <property type="entry name" value="ZF_RING_2"/>
    <property type="match status" value="1"/>
</dbReference>
<feature type="compositionally biased region" description="Acidic residues" evidence="2">
    <location>
        <begin position="400"/>
        <end position="409"/>
    </location>
</feature>
<keyword evidence="1" id="KW-0862">Zinc</keyword>
<accession>A0A0L0FVQ6</accession>
<keyword evidence="1" id="KW-0479">Metal-binding</keyword>